<protein>
    <recommendedName>
        <fullName evidence="17">Probable peptidoglycan glycosyltransferase FtsW</fullName>
        <ecNumber evidence="19">2.4.99.28</ecNumber>
    </recommendedName>
    <alternativeName>
        <fullName evidence="18">Cell division protein FtsW</fullName>
    </alternativeName>
    <alternativeName>
        <fullName evidence="15">Cell wall polymerase</fullName>
    </alternativeName>
    <alternativeName>
        <fullName evidence="14">Peptidoglycan polymerase</fullName>
    </alternativeName>
</protein>
<dbReference type="NCBIfam" id="TIGR02614">
    <property type="entry name" value="ftsW"/>
    <property type="match status" value="1"/>
</dbReference>
<evidence type="ECO:0000256" key="17">
    <source>
        <dbReference type="ARBA" id="ARBA00041185"/>
    </source>
</evidence>
<evidence type="ECO:0000256" key="15">
    <source>
        <dbReference type="ARBA" id="ARBA00033270"/>
    </source>
</evidence>
<dbReference type="EC" id="2.4.99.28" evidence="19"/>
<feature type="transmembrane region" description="Helical" evidence="21">
    <location>
        <begin position="184"/>
        <end position="204"/>
    </location>
</feature>
<dbReference type="PANTHER" id="PTHR30474">
    <property type="entry name" value="CELL CYCLE PROTEIN"/>
    <property type="match status" value="1"/>
</dbReference>
<evidence type="ECO:0000256" key="13">
    <source>
        <dbReference type="ARBA" id="ARBA00023316"/>
    </source>
</evidence>
<evidence type="ECO:0000256" key="20">
    <source>
        <dbReference type="ARBA" id="ARBA00049902"/>
    </source>
</evidence>
<dbReference type="GO" id="GO:0071555">
    <property type="term" value="P:cell wall organization"/>
    <property type="evidence" value="ECO:0007669"/>
    <property type="project" value="UniProtKB-KW"/>
</dbReference>
<keyword evidence="10 21" id="KW-1133">Transmembrane helix</keyword>
<evidence type="ECO:0000256" key="19">
    <source>
        <dbReference type="ARBA" id="ARBA00044770"/>
    </source>
</evidence>
<dbReference type="GO" id="GO:0015648">
    <property type="term" value="F:lipid-linked peptidoglycan transporter activity"/>
    <property type="evidence" value="ECO:0007669"/>
    <property type="project" value="TreeGrafter"/>
</dbReference>
<feature type="transmembrane region" description="Helical" evidence="21">
    <location>
        <begin position="111"/>
        <end position="134"/>
    </location>
</feature>
<evidence type="ECO:0000313" key="22">
    <source>
        <dbReference type="EMBL" id="OGM88814.1"/>
    </source>
</evidence>
<accession>A0A1F8DJM1</accession>
<dbReference type="GO" id="GO:0005886">
    <property type="term" value="C:plasma membrane"/>
    <property type="evidence" value="ECO:0007669"/>
    <property type="project" value="UniProtKB-SubCell"/>
</dbReference>
<feature type="transmembrane region" description="Helical" evidence="21">
    <location>
        <begin position="51"/>
        <end position="69"/>
    </location>
</feature>
<dbReference type="Proteomes" id="UP000177596">
    <property type="component" value="Unassembled WGS sequence"/>
</dbReference>
<dbReference type="GO" id="GO:0009252">
    <property type="term" value="P:peptidoglycan biosynthetic process"/>
    <property type="evidence" value="ECO:0007669"/>
    <property type="project" value="UniProtKB-KW"/>
</dbReference>
<evidence type="ECO:0000256" key="12">
    <source>
        <dbReference type="ARBA" id="ARBA00023306"/>
    </source>
</evidence>
<dbReference type="PANTHER" id="PTHR30474:SF2">
    <property type="entry name" value="PEPTIDOGLYCAN GLYCOSYLTRANSFERASE FTSW-RELATED"/>
    <property type="match status" value="1"/>
</dbReference>
<evidence type="ECO:0000256" key="2">
    <source>
        <dbReference type="ARBA" id="ARBA00004752"/>
    </source>
</evidence>
<feature type="transmembrane region" description="Helical" evidence="21">
    <location>
        <begin position="264"/>
        <end position="289"/>
    </location>
</feature>
<keyword evidence="3" id="KW-1003">Cell membrane</keyword>
<dbReference type="GO" id="GO:0008360">
    <property type="term" value="P:regulation of cell shape"/>
    <property type="evidence" value="ECO:0007669"/>
    <property type="project" value="UniProtKB-KW"/>
</dbReference>
<comment type="subcellular location">
    <subcellularLocation>
        <location evidence="1">Cell membrane</location>
        <topology evidence="1">Multi-pass membrane protein</topology>
    </subcellularLocation>
</comment>
<evidence type="ECO:0000256" key="10">
    <source>
        <dbReference type="ARBA" id="ARBA00022989"/>
    </source>
</evidence>
<keyword evidence="5" id="KW-0328">Glycosyltransferase</keyword>
<dbReference type="AlphaFoldDB" id="A0A1F8DJM1"/>
<feature type="transmembrane region" description="Helical" evidence="21">
    <location>
        <begin position="338"/>
        <end position="359"/>
    </location>
</feature>
<sequence length="377" mass="40953">MRNLKSKLYRQKNSVDKKILFLVLSFVAIGLIAVADASAPQALNNYGDKFFLFKQQLMWAGVGLIILFITSKIKYTFWEKFATPIFFLSLFSLIIVLFPNLGFSAQGARRWIYLGPVNFQPSEIVKFAICLYFAKLASRGKSAVSYFVPLVVVTALIMLQPDLGSTLIVTVIALSQIFVSGINLWYILAAGAAGFLAGIPLILFSPYRKERLLTFLQITQDPLGNSYHMRQILLGLGSGGIFGVGLGASRQKYSFLPEASTDSIFAVIAEELGLVGGLAIIVLFAYFIIRALKVAGNAPDTFAKTLAIGITAWIGGQAFLNIASMVALVPLTGIPLPFISYGGSSLVMILAACGILLNISKFGVTEAKHGTIKRQKR</sequence>
<keyword evidence="13" id="KW-0961">Cell wall biogenesis/degradation</keyword>
<comment type="caution">
    <text evidence="22">The sequence shown here is derived from an EMBL/GenBank/DDBJ whole genome shotgun (WGS) entry which is preliminary data.</text>
</comment>
<proteinExistence type="inferred from homology"/>
<comment type="pathway">
    <text evidence="2">Cell wall biogenesis; peptidoglycan biosynthesis.</text>
</comment>
<comment type="catalytic activity">
    <reaction evidence="20">
        <text>[GlcNAc-(1-&gt;4)-Mur2Ac(oyl-L-Ala-gamma-D-Glu-L-Lys-D-Ala-D-Ala)](n)-di-trans,octa-cis-undecaprenyl diphosphate + beta-D-GlcNAc-(1-&gt;4)-Mur2Ac(oyl-L-Ala-gamma-D-Glu-L-Lys-D-Ala-D-Ala)-di-trans,octa-cis-undecaprenyl diphosphate = [GlcNAc-(1-&gt;4)-Mur2Ac(oyl-L-Ala-gamma-D-Glu-L-Lys-D-Ala-D-Ala)](n+1)-di-trans,octa-cis-undecaprenyl diphosphate + di-trans,octa-cis-undecaprenyl diphosphate + H(+)</text>
        <dbReference type="Rhea" id="RHEA:23708"/>
        <dbReference type="Rhea" id="RHEA-COMP:9602"/>
        <dbReference type="Rhea" id="RHEA-COMP:9603"/>
        <dbReference type="ChEBI" id="CHEBI:15378"/>
        <dbReference type="ChEBI" id="CHEBI:58405"/>
        <dbReference type="ChEBI" id="CHEBI:60033"/>
        <dbReference type="ChEBI" id="CHEBI:78435"/>
        <dbReference type="EC" id="2.4.99.28"/>
    </reaction>
</comment>
<evidence type="ECO:0000256" key="14">
    <source>
        <dbReference type="ARBA" id="ARBA00032370"/>
    </source>
</evidence>
<dbReference type="EMBL" id="MGIL01000004">
    <property type="protein sequence ID" value="OGM88814.1"/>
    <property type="molecule type" value="Genomic_DNA"/>
</dbReference>
<keyword evidence="12" id="KW-0131">Cell cycle</keyword>
<keyword evidence="4 22" id="KW-0132">Cell division</keyword>
<dbReference type="GO" id="GO:0032153">
    <property type="term" value="C:cell division site"/>
    <property type="evidence" value="ECO:0007669"/>
    <property type="project" value="TreeGrafter"/>
</dbReference>
<keyword evidence="6" id="KW-0808">Transferase</keyword>
<organism evidence="22 23">
    <name type="scientific">Candidatus Woesebacteria bacterium RIFOXYD1_FULL_43_18</name>
    <dbReference type="NCBI Taxonomy" id="1802551"/>
    <lineage>
        <taxon>Bacteria</taxon>
        <taxon>Candidatus Woeseibacteriota</taxon>
    </lineage>
</organism>
<dbReference type="InterPro" id="IPR001182">
    <property type="entry name" value="FtsW/RodA"/>
</dbReference>
<dbReference type="GO" id="GO:0051301">
    <property type="term" value="P:cell division"/>
    <property type="evidence" value="ECO:0007669"/>
    <property type="project" value="UniProtKB-KW"/>
</dbReference>
<keyword evidence="7 21" id="KW-0812">Transmembrane</keyword>
<feature type="transmembrane region" description="Helical" evidence="21">
    <location>
        <begin position="310"/>
        <end position="332"/>
    </location>
</feature>
<evidence type="ECO:0000313" key="23">
    <source>
        <dbReference type="Proteomes" id="UP000177596"/>
    </source>
</evidence>
<evidence type="ECO:0000256" key="21">
    <source>
        <dbReference type="SAM" id="Phobius"/>
    </source>
</evidence>
<evidence type="ECO:0000256" key="11">
    <source>
        <dbReference type="ARBA" id="ARBA00023136"/>
    </source>
</evidence>
<feature type="transmembrane region" description="Helical" evidence="21">
    <location>
        <begin position="232"/>
        <end position="249"/>
    </location>
</feature>
<evidence type="ECO:0000256" key="16">
    <source>
        <dbReference type="ARBA" id="ARBA00038053"/>
    </source>
</evidence>
<gene>
    <name evidence="22" type="ORF">A2573_00230</name>
</gene>
<evidence type="ECO:0000256" key="3">
    <source>
        <dbReference type="ARBA" id="ARBA00022475"/>
    </source>
</evidence>
<feature type="transmembrane region" description="Helical" evidence="21">
    <location>
        <begin position="81"/>
        <end position="99"/>
    </location>
</feature>
<keyword evidence="11 21" id="KW-0472">Membrane</keyword>
<name>A0A1F8DJM1_9BACT</name>
<evidence type="ECO:0000256" key="6">
    <source>
        <dbReference type="ARBA" id="ARBA00022679"/>
    </source>
</evidence>
<feature type="transmembrane region" description="Helical" evidence="21">
    <location>
        <begin position="146"/>
        <end position="178"/>
    </location>
</feature>
<evidence type="ECO:0000256" key="4">
    <source>
        <dbReference type="ARBA" id="ARBA00022618"/>
    </source>
</evidence>
<keyword evidence="9" id="KW-0573">Peptidoglycan synthesis</keyword>
<dbReference type="GO" id="GO:0008955">
    <property type="term" value="F:peptidoglycan glycosyltransferase activity"/>
    <property type="evidence" value="ECO:0007669"/>
    <property type="project" value="UniProtKB-EC"/>
</dbReference>
<feature type="transmembrane region" description="Helical" evidence="21">
    <location>
        <begin position="20"/>
        <end position="39"/>
    </location>
</feature>
<evidence type="ECO:0000256" key="18">
    <source>
        <dbReference type="ARBA" id="ARBA00041418"/>
    </source>
</evidence>
<reference evidence="22 23" key="1">
    <citation type="journal article" date="2016" name="Nat. Commun.">
        <title>Thousands of microbial genomes shed light on interconnected biogeochemical processes in an aquifer system.</title>
        <authorList>
            <person name="Anantharaman K."/>
            <person name="Brown C.T."/>
            <person name="Hug L.A."/>
            <person name="Sharon I."/>
            <person name="Castelle C.J."/>
            <person name="Probst A.J."/>
            <person name="Thomas B.C."/>
            <person name="Singh A."/>
            <person name="Wilkins M.J."/>
            <person name="Karaoz U."/>
            <person name="Brodie E.L."/>
            <person name="Williams K.H."/>
            <person name="Hubbard S.S."/>
            <person name="Banfield J.F."/>
        </authorList>
    </citation>
    <scope>NUCLEOTIDE SEQUENCE [LARGE SCALE GENOMIC DNA]</scope>
</reference>
<evidence type="ECO:0000256" key="7">
    <source>
        <dbReference type="ARBA" id="ARBA00022692"/>
    </source>
</evidence>
<keyword evidence="8" id="KW-0133">Cell shape</keyword>
<evidence type="ECO:0000256" key="5">
    <source>
        <dbReference type="ARBA" id="ARBA00022676"/>
    </source>
</evidence>
<evidence type="ECO:0000256" key="1">
    <source>
        <dbReference type="ARBA" id="ARBA00004651"/>
    </source>
</evidence>
<evidence type="ECO:0000256" key="8">
    <source>
        <dbReference type="ARBA" id="ARBA00022960"/>
    </source>
</evidence>
<dbReference type="Pfam" id="PF01098">
    <property type="entry name" value="FTSW_RODA_SPOVE"/>
    <property type="match status" value="1"/>
</dbReference>
<comment type="similarity">
    <text evidence="16">Belongs to the SEDS family. FtsW subfamily.</text>
</comment>
<evidence type="ECO:0000256" key="9">
    <source>
        <dbReference type="ARBA" id="ARBA00022984"/>
    </source>
</evidence>
<dbReference type="InterPro" id="IPR013437">
    <property type="entry name" value="FtsW"/>
</dbReference>